<evidence type="ECO:0000256" key="1">
    <source>
        <dbReference type="SAM" id="MobiDB-lite"/>
    </source>
</evidence>
<dbReference type="PANTHER" id="PTHR35458:SF8">
    <property type="entry name" value="SLR0650 PROTEIN"/>
    <property type="match status" value="1"/>
</dbReference>
<reference evidence="3" key="1">
    <citation type="journal article" date="2021" name="PeerJ">
        <title>Extensive microbial diversity within the chicken gut microbiome revealed by metagenomics and culture.</title>
        <authorList>
            <person name="Gilroy R."/>
            <person name="Ravi A."/>
            <person name="Getino M."/>
            <person name="Pursley I."/>
            <person name="Horton D.L."/>
            <person name="Alikhan N.F."/>
            <person name="Baker D."/>
            <person name="Gharbi K."/>
            <person name="Hall N."/>
            <person name="Watson M."/>
            <person name="Adriaenssens E.M."/>
            <person name="Foster-Nyarko E."/>
            <person name="Jarju S."/>
            <person name="Secka A."/>
            <person name="Antonio M."/>
            <person name="Oren A."/>
            <person name="Chaudhuri R.R."/>
            <person name="La Ragione R."/>
            <person name="Hildebrand F."/>
            <person name="Pallen M.J."/>
        </authorList>
    </citation>
    <scope>NUCLEOTIDE SEQUENCE</scope>
    <source>
        <strain evidence="3">ChiBcec15-1070</strain>
    </source>
</reference>
<feature type="region of interest" description="Disordered" evidence="1">
    <location>
        <begin position="221"/>
        <end position="242"/>
    </location>
</feature>
<feature type="compositionally biased region" description="Acidic residues" evidence="1">
    <location>
        <begin position="228"/>
        <end position="242"/>
    </location>
</feature>
<proteinExistence type="predicted"/>
<sequence>MSPNHNTPRIGVFYDGNFLLHASNYYNYIHPQRRRLSLSGLHDFICQRVAEEEGIDPKRCRVCEAHYFRGRLNAADAAQRGSQLYHDRVFDDILMSEGVHTHYLPLRNIYGRKEERGTDVWLALEVFEMALQGKIDVAVLVVADTDYVPLVRKLIAMGVRVMLISWEFEYTNDEGNRIVTKTSHELFNLAHYPVPMQEVIDCGLEQNNQLIQNLFVQGSDNRQGTELTSDENENDYRTDEEDYYPSTAASGARYTSQILSLKTGYGFIKYPNNNLFFHSLDVIEGDFSELAPGDEVEFSIGKNDHGQDVAKQVKRLGPGASDGARSGDSFWNGL</sequence>
<dbReference type="InterPro" id="IPR002059">
    <property type="entry name" value="CSP_DNA-bd"/>
</dbReference>
<dbReference type="AlphaFoldDB" id="A0A9D1QDM7"/>
<organism evidence="3 4">
    <name type="scientific">Candidatus Rikenella faecigallinarum</name>
    <dbReference type="NCBI Taxonomy" id="2838745"/>
    <lineage>
        <taxon>Bacteria</taxon>
        <taxon>Pseudomonadati</taxon>
        <taxon>Bacteroidota</taxon>
        <taxon>Bacteroidia</taxon>
        <taxon>Bacteroidales</taxon>
        <taxon>Rikenellaceae</taxon>
        <taxon>Rikenella</taxon>
    </lineage>
</organism>
<accession>A0A9D1QDM7</accession>
<dbReference type="InterPro" id="IPR021139">
    <property type="entry name" value="NYN"/>
</dbReference>
<dbReference type="Proteomes" id="UP000823926">
    <property type="component" value="Unassembled WGS sequence"/>
</dbReference>
<evidence type="ECO:0000259" key="2">
    <source>
        <dbReference type="PROSITE" id="PS51857"/>
    </source>
</evidence>
<comment type="caution">
    <text evidence="3">The sequence shown here is derived from an EMBL/GenBank/DDBJ whole genome shotgun (WGS) entry which is preliminary data.</text>
</comment>
<dbReference type="Gene3D" id="3.40.50.1010">
    <property type="entry name" value="5'-nuclease"/>
    <property type="match status" value="1"/>
</dbReference>
<dbReference type="GO" id="GO:0003676">
    <property type="term" value="F:nucleic acid binding"/>
    <property type="evidence" value="ECO:0007669"/>
    <property type="project" value="InterPro"/>
</dbReference>
<dbReference type="InterPro" id="IPR047140">
    <property type="entry name" value="LabA"/>
</dbReference>
<evidence type="ECO:0000313" key="4">
    <source>
        <dbReference type="Proteomes" id="UP000823926"/>
    </source>
</evidence>
<feature type="domain" description="CSD" evidence="2">
    <location>
        <begin position="253"/>
        <end position="315"/>
    </location>
</feature>
<dbReference type="Pfam" id="PF01936">
    <property type="entry name" value="NYN"/>
    <property type="match status" value="1"/>
</dbReference>
<dbReference type="InterPro" id="IPR012340">
    <property type="entry name" value="NA-bd_OB-fold"/>
</dbReference>
<reference evidence="3" key="2">
    <citation type="submission" date="2021-04" db="EMBL/GenBank/DDBJ databases">
        <authorList>
            <person name="Gilroy R."/>
        </authorList>
    </citation>
    <scope>NUCLEOTIDE SEQUENCE</scope>
    <source>
        <strain evidence="3">ChiBcec15-1070</strain>
    </source>
</reference>
<dbReference type="EMBL" id="DXHL01000006">
    <property type="protein sequence ID" value="HIW10076.1"/>
    <property type="molecule type" value="Genomic_DNA"/>
</dbReference>
<dbReference type="SUPFAM" id="SSF50249">
    <property type="entry name" value="Nucleic acid-binding proteins"/>
    <property type="match status" value="1"/>
</dbReference>
<dbReference type="Pfam" id="PF00313">
    <property type="entry name" value="CSD"/>
    <property type="match status" value="1"/>
</dbReference>
<dbReference type="PROSITE" id="PS51857">
    <property type="entry name" value="CSD_2"/>
    <property type="match status" value="1"/>
</dbReference>
<protein>
    <submittedName>
        <fullName evidence="3">NYN domain-containing protein</fullName>
    </submittedName>
</protein>
<name>A0A9D1QDM7_9BACT</name>
<dbReference type="PANTHER" id="PTHR35458">
    <property type="entry name" value="SLR0755 PROTEIN"/>
    <property type="match status" value="1"/>
</dbReference>
<gene>
    <name evidence="3" type="ORF">H9888_01110</name>
</gene>
<dbReference type="Gene3D" id="2.40.50.140">
    <property type="entry name" value="Nucleic acid-binding proteins"/>
    <property type="match status" value="1"/>
</dbReference>
<evidence type="ECO:0000313" key="3">
    <source>
        <dbReference type="EMBL" id="HIW10076.1"/>
    </source>
</evidence>
<dbReference type="GO" id="GO:0004540">
    <property type="term" value="F:RNA nuclease activity"/>
    <property type="evidence" value="ECO:0007669"/>
    <property type="project" value="InterPro"/>
</dbReference>